<protein>
    <recommendedName>
        <fullName evidence="5">RRM domain-containing protein</fullName>
    </recommendedName>
</protein>
<dbReference type="SUPFAM" id="SSF54928">
    <property type="entry name" value="RNA-binding domain, RBD"/>
    <property type="match status" value="1"/>
</dbReference>
<gene>
    <name evidence="6" type="ORF">BINO364_LOCUS14726</name>
</gene>
<feature type="non-terminal residue" evidence="6">
    <location>
        <position position="628"/>
    </location>
</feature>
<evidence type="ECO:0000256" key="1">
    <source>
        <dbReference type="ARBA" id="ARBA00022884"/>
    </source>
</evidence>
<dbReference type="InterPro" id="IPR012677">
    <property type="entry name" value="Nucleotide-bd_a/b_plait_sf"/>
</dbReference>
<reference evidence="6" key="1">
    <citation type="submission" date="2021-12" db="EMBL/GenBank/DDBJ databases">
        <authorList>
            <person name="Martin H S."/>
        </authorList>
    </citation>
    <scope>NUCLEOTIDE SEQUENCE</scope>
</reference>
<dbReference type="OrthoDB" id="10039782at2759"/>
<dbReference type="GO" id="GO:0009897">
    <property type="term" value="C:external side of plasma membrane"/>
    <property type="evidence" value="ECO:0007669"/>
    <property type="project" value="InterPro"/>
</dbReference>
<keyword evidence="7" id="KW-1185">Reference proteome</keyword>
<dbReference type="InterPro" id="IPR035979">
    <property type="entry name" value="RBD_domain_sf"/>
</dbReference>
<sequence length="628" mass="72024">MTGRRERSRSPMRGDNSGRRRDIKNLDQNKNPENMPNVMNPMMMPNMYPQGNMMMPGMFNMMMPNHIMGGGMMQPPGMDMMQGPAMEMIPQPPMDMASMGNHQPLPPAPPPLEMGMMGGVMMDPMMGMFPNIGGDPSQEKKEIILKYCKLIPPEPGTPLPPRRARPPGCRTIFVGGRLPDKIRESTVREIFERYGRIHILRLSKKNFCHIRFDRESCVDAAMFISGYRIKISSKDKDEKEDEDDTQDIGWLHIDYALSRDDQNEYERRQRQALRVQQQQMQQLSAQQEAIASRNMNYRRSPSPVRIQPFSNAAIVQLAEKIKNEEHFPSTLPTLISWLERGECSKKNSNQFYSMIQATNSHIRRLFNEKMQSEEELQECREKVKNHISSIIEQLEQVAKVFSAATHQRVWDHFTKPQRKNIETWQKMTQEFNTLKEEFNEKFLGDDMDFNGFNSQSNNMDVNNEELQELKRENESLRFQLEAYKNEVDVIKADAQKDMEKFKAQFIARQALQDAMEKHPPLPSPMAKPPPPPPPLPDDADAAAGLKEEDFKCGEAKLIGIMSAFLQVHPQGASLDYVVSYVRALLPAASPAAVHRVLRRHADVFRRTSRGVGADLEHRWTFVAYGGAD</sequence>
<dbReference type="Pfam" id="PF23267">
    <property type="entry name" value="ENOX1"/>
    <property type="match status" value="1"/>
</dbReference>
<dbReference type="GO" id="GO:0016491">
    <property type="term" value="F:oxidoreductase activity"/>
    <property type="evidence" value="ECO:0007669"/>
    <property type="project" value="InterPro"/>
</dbReference>
<dbReference type="EMBL" id="OV170228">
    <property type="protein sequence ID" value="CAH0729665.1"/>
    <property type="molecule type" value="Genomic_DNA"/>
</dbReference>
<keyword evidence="1 2" id="KW-0694">RNA-binding</keyword>
<organism evidence="6 7">
    <name type="scientific">Brenthis ino</name>
    <name type="common">lesser marbled fritillary</name>
    <dbReference type="NCBI Taxonomy" id="405034"/>
    <lineage>
        <taxon>Eukaryota</taxon>
        <taxon>Metazoa</taxon>
        <taxon>Ecdysozoa</taxon>
        <taxon>Arthropoda</taxon>
        <taxon>Hexapoda</taxon>
        <taxon>Insecta</taxon>
        <taxon>Pterygota</taxon>
        <taxon>Neoptera</taxon>
        <taxon>Endopterygota</taxon>
        <taxon>Lepidoptera</taxon>
        <taxon>Glossata</taxon>
        <taxon>Ditrysia</taxon>
        <taxon>Papilionoidea</taxon>
        <taxon>Nymphalidae</taxon>
        <taxon>Heliconiinae</taxon>
        <taxon>Argynnini</taxon>
        <taxon>Brenthis</taxon>
    </lineage>
</organism>
<dbReference type="GO" id="GO:0007624">
    <property type="term" value="P:ultradian rhythm"/>
    <property type="evidence" value="ECO:0007669"/>
    <property type="project" value="InterPro"/>
</dbReference>
<feature type="domain" description="RRM" evidence="5">
    <location>
        <begin position="170"/>
        <end position="236"/>
    </location>
</feature>
<dbReference type="InterPro" id="IPR000504">
    <property type="entry name" value="RRM_dom"/>
</dbReference>
<evidence type="ECO:0000313" key="7">
    <source>
        <dbReference type="Proteomes" id="UP000838878"/>
    </source>
</evidence>
<name>A0A8J9VMX3_9NEOP</name>
<dbReference type="PANTHER" id="PTHR16001:SF4">
    <property type="entry name" value="ECTO-NOX DISULFIDE-THIOL EXCHANGER 1-LIKE PROTEIN"/>
    <property type="match status" value="1"/>
</dbReference>
<dbReference type="AlphaFoldDB" id="A0A8J9VMX3"/>
<keyword evidence="3" id="KW-0175">Coiled coil</keyword>
<dbReference type="GO" id="GO:0003723">
    <property type="term" value="F:RNA binding"/>
    <property type="evidence" value="ECO:0007669"/>
    <property type="project" value="UniProtKB-UniRule"/>
</dbReference>
<feature type="coiled-coil region" evidence="3">
    <location>
        <begin position="362"/>
        <end position="389"/>
    </location>
</feature>
<evidence type="ECO:0000256" key="3">
    <source>
        <dbReference type="SAM" id="Coils"/>
    </source>
</evidence>
<dbReference type="Gene3D" id="3.30.70.330">
    <property type="match status" value="1"/>
</dbReference>
<dbReference type="Proteomes" id="UP000838878">
    <property type="component" value="Chromosome 8"/>
</dbReference>
<feature type="region of interest" description="Disordered" evidence="4">
    <location>
        <begin position="1"/>
        <end position="38"/>
    </location>
</feature>
<dbReference type="PROSITE" id="PS50102">
    <property type="entry name" value="RRM"/>
    <property type="match status" value="1"/>
</dbReference>
<dbReference type="Pfam" id="PF00076">
    <property type="entry name" value="RRM_1"/>
    <property type="match status" value="1"/>
</dbReference>
<dbReference type="InterPro" id="IPR056611">
    <property type="entry name" value="ENOX1/2_dom"/>
</dbReference>
<evidence type="ECO:0000256" key="2">
    <source>
        <dbReference type="PROSITE-ProRule" id="PRU00176"/>
    </source>
</evidence>
<feature type="region of interest" description="Disordered" evidence="4">
    <location>
        <begin position="516"/>
        <end position="541"/>
    </location>
</feature>
<proteinExistence type="predicted"/>
<accession>A0A8J9VMX3</accession>
<evidence type="ECO:0000259" key="5">
    <source>
        <dbReference type="PROSITE" id="PS50102"/>
    </source>
</evidence>
<feature type="compositionally biased region" description="Basic and acidic residues" evidence="4">
    <location>
        <begin position="16"/>
        <end position="27"/>
    </location>
</feature>
<feature type="coiled-coil region" evidence="3">
    <location>
        <begin position="452"/>
        <end position="500"/>
    </location>
</feature>
<dbReference type="InterPro" id="IPR038876">
    <property type="entry name" value="ENOX"/>
</dbReference>
<dbReference type="PANTHER" id="PTHR16001">
    <property type="entry name" value="ECTO-NOX DISULFIDE-THIOL EXCHANGER"/>
    <property type="match status" value="1"/>
</dbReference>
<evidence type="ECO:0000256" key="4">
    <source>
        <dbReference type="SAM" id="MobiDB-lite"/>
    </source>
</evidence>
<feature type="compositionally biased region" description="Pro residues" evidence="4">
    <location>
        <begin position="520"/>
        <end position="536"/>
    </location>
</feature>
<evidence type="ECO:0000313" key="6">
    <source>
        <dbReference type="EMBL" id="CAH0729665.1"/>
    </source>
</evidence>